<feature type="compositionally biased region" description="Low complexity" evidence="1">
    <location>
        <begin position="165"/>
        <end position="174"/>
    </location>
</feature>
<name>A0ABD1DPK6_CULPP</name>
<dbReference type="AlphaFoldDB" id="A0ABD1DPK6"/>
<reference evidence="2 3" key="1">
    <citation type="submission" date="2024-05" db="EMBL/GenBank/DDBJ databases">
        <title>Culex pipiens pipiens assembly and annotation.</title>
        <authorList>
            <person name="Alout H."/>
            <person name="Durand T."/>
        </authorList>
    </citation>
    <scope>NUCLEOTIDE SEQUENCE [LARGE SCALE GENOMIC DNA]</scope>
    <source>
        <strain evidence="2">HA-2024</strain>
        <tissue evidence="2">Whole body</tissue>
    </source>
</reference>
<feature type="region of interest" description="Disordered" evidence="1">
    <location>
        <begin position="155"/>
        <end position="182"/>
    </location>
</feature>
<evidence type="ECO:0000313" key="3">
    <source>
        <dbReference type="Proteomes" id="UP001562425"/>
    </source>
</evidence>
<proteinExistence type="predicted"/>
<gene>
    <name evidence="2" type="ORF">pipiens_006685</name>
</gene>
<accession>A0ABD1DPK6</accession>
<evidence type="ECO:0000256" key="1">
    <source>
        <dbReference type="SAM" id="MobiDB-lite"/>
    </source>
</evidence>
<dbReference type="EMBL" id="JBEHCU010004973">
    <property type="protein sequence ID" value="KAL1401344.1"/>
    <property type="molecule type" value="Genomic_DNA"/>
</dbReference>
<comment type="caution">
    <text evidence="2">The sequence shown here is derived from an EMBL/GenBank/DDBJ whole genome shotgun (WGS) entry which is preliminary data.</text>
</comment>
<dbReference type="Proteomes" id="UP001562425">
    <property type="component" value="Unassembled WGS sequence"/>
</dbReference>
<keyword evidence="3" id="KW-1185">Reference proteome</keyword>
<evidence type="ECO:0000313" key="2">
    <source>
        <dbReference type="EMBL" id="KAL1401344.1"/>
    </source>
</evidence>
<protein>
    <submittedName>
        <fullName evidence="2">Uncharacterized protein</fullName>
    </submittedName>
</protein>
<sequence length="263" mass="27807">MNFKHLERSRNYLFFKPSTYLDSGNDGGVNALVGLVNRMMDRMADEAKLSAERSDAALRQMQTMVTEQMATVHRLIGVVGTLVEGLSVPAAVSTPTVAEEPKPLLVEPSGNGQKKPFQLAACADWLRHPAPTWTPLFPSVGAAIAAAKQRAVSATDGVAGRAERPASSSPPASSQDWGEGAEDGQVVVQLRAKTPGQVLPPDLLFRVGEAVQRTGVAVVDVEREGSQGQTYAIVVLGRFPPVGGPFCPPGPSGDGAWTLTRPD</sequence>
<organism evidence="2 3">
    <name type="scientific">Culex pipiens pipiens</name>
    <name type="common">Northern house mosquito</name>
    <dbReference type="NCBI Taxonomy" id="38569"/>
    <lineage>
        <taxon>Eukaryota</taxon>
        <taxon>Metazoa</taxon>
        <taxon>Ecdysozoa</taxon>
        <taxon>Arthropoda</taxon>
        <taxon>Hexapoda</taxon>
        <taxon>Insecta</taxon>
        <taxon>Pterygota</taxon>
        <taxon>Neoptera</taxon>
        <taxon>Endopterygota</taxon>
        <taxon>Diptera</taxon>
        <taxon>Nematocera</taxon>
        <taxon>Culicoidea</taxon>
        <taxon>Culicidae</taxon>
        <taxon>Culicinae</taxon>
        <taxon>Culicini</taxon>
        <taxon>Culex</taxon>
        <taxon>Culex</taxon>
    </lineage>
</organism>